<evidence type="ECO:0000313" key="2">
    <source>
        <dbReference type="Proteomes" id="UP000004995"/>
    </source>
</evidence>
<reference evidence="1" key="2">
    <citation type="submission" date="2018-08" db="UniProtKB">
        <authorList>
            <consortium name="EnsemblPlants"/>
        </authorList>
    </citation>
    <scope>IDENTIFICATION</scope>
    <source>
        <strain evidence="1">Yugu1</strain>
    </source>
</reference>
<name>K3Z159_SETIT</name>
<organism evidence="1 2">
    <name type="scientific">Setaria italica</name>
    <name type="common">Foxtail millet</name>
    <name type="synonym">Panicum italicum</name>
    <dbReference type="NCBI Taxonomy" id="4555"/>
    <lineage>
        <taxon>Eukaryota</taxon>
        <taxon>Viridiplantae</taxon>
        <taxon>Streptophyta</taxon>
        <taxon>Embryophyta</taxon>
        <taxon>Tracheophyta</taxon>
        <taxon>Spermatophyta</taxon>
        <taxon>Magnoliopsida</taxon>
        <taxon>Liliopsida</taxon>
        <taxon>Poales</taxon>
        <taxon>Poaceae</taxon>
        <taxon>PACMAD clade</taxon>
        <taxon>Panicoideae</taxon>
        <taxon>Panicodae</taxon>
        <taxon>Paniceae</taxon>
        <taxon>Cenchrinae</taxon>
        <taxon>Setaria</taxon>
    </lineage>
</organism>
<proteinExistence type="predicted"/>
<keyword evidence="2" id="KW-1185">Reference proteome</keyword>
<reference evidence="2" key="1">
    <citation type="journal article" date="2012" name="Nat. Biotechnol.">
        <title>Reference genome sequence of the model plant Setaria.</title>
        <authorList>
            <person name="Bennetzen J.L."/>
            <person name="Schmutz J."/>
            <person name="Wang H."/>
            <person name="Percifield R."/>
            <person name="Hawkins J."/>
            <person name="Pontaroli A.C."/>
            <person name="Estep M."/>
            <person name="Feng L."/>
            <person name="Vaughn J.N."/>
            <person name="Grimwood J."/>
            <person name="Jenkins J."/>
            <person name="Barry K."/>
            <person name="Lindquist E."/>
            <person name="Hellsten U."/>
            <person name="Deshpande S."/>
            <person name="Wang X."/>
            <person name="Wu X."/>
            <person name="Mitros T."/>
            <person name="Triplett J."/>
            <person name="Yang X."/>
            <person name="Ye C.Y."/>
            <person name="Mauro-Herrera M."/>
            <person name="Wang L."/>
            <person name="Li P."/>
            <person name="Sharma M."/>
            <person name="Sharma R."/>
            <person name="Ronald P.C."/>
            <person name="Panaud O."/>
            <person name="Kellogg E.A."/>
            <person name="Brutnell T.P."/>
            <person name="Doust A.N."/>
            <person name="Tuskan G.A."/>
            <person name="Rokhsar D."/>
            <person name="Devos K.M."/>
        </authorList>
    </citation>
    <scope>NUCLEOTIDE SEQUENCE [LARGE SCALE GENOMIC DNA]</scope>
    <source>
        <strain evidence="2">cv. Yugu1</strain>
    </source>
</reference>
<accession>K3Z159</accession>
<dbReference type="EMBL" id="AGNK02000487">
    <property type="status" value="NOT_ANNOTATED_CDS"/>
    <property type="molecule type" value="Genomic_DNA"/>
</dbReference>
<dbReference type="Gramene" id="KQL30897">
    <property type="protein sequence ID" value="KQL30897"/>
    <property type="gene ID" value="SETIT_020277mg"/>
</dbReference>
<protein>
    <submittedName>
        <fullName evidence="1">Uncharacterized protein</fullName>
    </submittedName>
</protein>
<sequence>MKHVHCIYIVKKKTSYFVYQLQAFFLIQSFERYSLRSCL</sequence>
<dbReference type="Proteomes" id="UP000004995">
    <property type="component" value="Unassembled WGS sequence"/>
</dbReference>
<dbReference type="HOGENOM" id="CLU_3320912_0_0_1"/>
<dbReference type="InParanoid" id="K3Z159"/>
<evidence type="ECO:0000313" key="1">
    <source>
        <dbReference type="EnsemblPlants" id="KQL30897"/>
    </source>
</evidence>
<dbReference type="AlphaFoldDB" id="K3Z159"/>
<dbReference type="EnsemblPlants" id="KQL30897">
    <property type="protein sequence ID" value="KQL30897"/>
    <property type="gene ID" value="SETIT_020277mg"/>
</dbReference>